<sequence>MSTESKDKLVVEACPSFGHLVNVIFEIVFEPKLLQPTFVLDYPVEISPLAKPHRRHAGLTERFELFIFGHELANALSESTDPIDQMRRLEEQVRHQNDERAAALAEASSGNQVEVDDDESHEVTLDDDFLNALECRMPPASGMGLGIDRLVMLLADSASIRDVIAFPVIKIQG</sequence>
<gene>
    <name evidence="1" type="ORF">MLD38_025412</name>
</gene>
<reference evidence="2" key="1">
    <citation type="journal article" date="2023" name="Front. Plant Sci.">
        <title>Chromosomal-level genome assembly of Melastoma candidum provides insights into trichome evolution.</title>
        <authorList>
            <person name="Zhong Y."/>
            <person name="Wu W."/>
            <person name="Sun C."/>
            <person name="Zou P."/>
            <person name="Liu Y."/>
            <person name="Dai S."/>
            <person name="Zhou R."/>
        </authorList>
    </citation>
    <scope>NUCLEOTIDE SEQUENCE [LARGE SCALE GENOMIC DNA]</scope>
</reference>
<evidence type="ECO:0000313" key="2">
    <source>
        <dbReference type="Proteomes" id="UP001057402"/>
    </source>
</evidence>
<protein>
    <submittedName>
        <fullName evidence="1">Uncharacterized protein</fullName>
    </submittedName>
</protein>
<dbReference type="EMBL" id="CM042886">
    <property type="protein sequence ID" value="KAI4340593.1"/>
    <property type="molecule type" value="Genomic_DNA"/>
</dbReference>
<name>A0ACB9NWN9_9MYRT</name>
<dbReference type="Proteomes" id="UP001057402">
    <property type="component" value="Chromosome 7"/>
</dbReference>
<proteinExistence type="predicted"/>
<evidence type="ECO:0000313" key="1">
    <source>
        <dbReference type="EMBL" id="KAI4340593.1"/>
    </source>
</evidence>
<accession>A0ACB9NWN9</accession>
<organism evidence="1 2">
    <name type="scientific">Melastoma candidum</name>
    <dbReference type="NCBI Taxonomy" id="119954"/>
    <lineage>
        <taxon>Eukaryota</taxon>
        <taxon>Viridiplantae</taxon>
        <taxon>Streptophyta</taxon>
        <taxon>Embryophyta</taxon>
        <taxon>Tracheophyta</taxon>
        <taxon>Spermatophyta</taxon>
        <taxon>Magnoliopsida</taxon>
        <taxon>eudicotyledons</taxon>
        <taxon>Gunneridae</taxon>
        <taxon>Pentapetalae</taxon>
        <taxon>rosids</taxon>
        <taxon>malvids</taxon>
        <taxon>Myrtales</taxon>
        <taxon>Melastomataceae</taxon>
        <taxon>Melastomatoideae</taxon>
        <taxon>Melastomateae</taxon>
        <taxon>Melastoma</taxon>
    </lineage>
</organism>
<keyword evidence="2" id="KW-1185">Reference proteome</keyword>
<comment type="caution">
    <text evidence="1">The sequence shown here is derived from an EMBL/GenBank/DDBJ whole genome shotgun (WGS) entry which is preliminary data.</text>
</comment>